<dbReference type="PANTHER" id="PTHR32179:SF3">
    <property type="entry name" value="NICOTINATE-NUCLEOTIDE PYROPHOSPHORYLASE [CARBOXYLATING]"/>
    <property type="match status" value="1"/>
</dbReference>
<dbReference type="GO" id="GO:0009435">
    <property type="term" value="P:NAD+ biosynthetic process"/>
    <property type="evidence" value="ECO:0007669"/>
    <property type="project" value="InterPro"/>
</dbReference>
<evidence type="ECO:0000256" key="13">
    <source>
        <dbReference type="PIRNR" id="PIRNR006250"/>
    </source>
</evidence>
<dbReference type="Gene3D" id="3.90.1170.20">
    <property type="entry name" value="Quinolinate phosphoribosyl transferase, N-terminal domain"/>
    <property type="match status" value="1"/>
</dbReference>
<dbReference type="GeneID" id="301813358"/>
<dbReference type="NCBIfam" id="TIGR00078">
    <property type="entry name" value="nadC"/>
    <property type="match status" value="1"/>
</dbReference>
<dbReference type="SUPFAM" id="SSF54675">
    <property type="entry name" value="Nicotinate/Quinolinate PRTase N-terminal domain-like"/>
    <property type="match status" value="1"/>
</dbReference>
<evidence type="ECO:0000256" key="11">
    <source>
        <dbReference type="ARBA" id="ARBA00047445"/>
    </source>
</evidence>
<dbReference type="FunFam" id="3.90.1170.20:FF:000001">
    <property type="entry name" value="Nicotinate-nucleotide diphosphorylase (Carboxylating)"/>
    <property type="match status" value="1"/>
</dbReference>
<dbReference type="RefSeq" id="WP_269955032.1">
    <property type="nucleotide sequence ID" value="NZ_JAKMUV010000008.1"/>
</dbReference>
<comment type="caution">
    <text evidence="16">The sequence shown here is derived from an EMBL/GenBank/DDBJ whole genome shotgun (WGS) entry which is preliminary data.</text>
</comment>
<protein>
    <recommendedName>
        <fullName evidence="6">Nicotinate-nucleotide pyrophosphorylase [carboxylating]</fullName>
        <ecNumber evidence="5">2.4.2.19</ecNumber>
    </recommendedName>
    <alternativeName>
        <fullName evidence="12">Probable nicotinate-nucleotide pyrophosphorylase [carboxylating]</fullName>
    </alternativeName>
    <alternativeName>
        <fullName evidence="10">Quinolinate phosphoribosyltransferase [decarboxylating]</fullName>
    </alternativeName>
</protein>
<gene>
    <name evidence="16" type="primary">nadC</name>
    <name evidence="16" type="ORF">L8U58_07320</name>
</gene>
<evidence type="ECO:0000256" key="2">
    <source>
        <dbReference type="ARBA" id="ARBA00004893"/>
    </source>
</evidence>
<feature type="domain" description="Quinolinate phosphoribosyl transferase N-terminal" evidence="15">
    <location>
        <begin position="71"/>
        <end position="157"/>
    </location>
</feature>
<dbReference type="EMBL" id="JAKMUV010000008">
    <property type="protein sequence ID" value="MCZ9305333.1"/>
    <property type="molecule type" value="Genomic_DNA"/>
</dbReference>
<keyword evidence="8 13" id="KW-0328">Glycosyltransferase</keyword>
<evidence type="ECO:0000259" key="15">
    <source>
        <dbReference type="Pfam" id="PF02749"/>
    </source>
</evidence>
<dbReference type="Proteomes" id="UP001146505">
    <property type="component" value="Unassembled WGS sequence"/>
</dbReference>
<dbReference type="SUPFAM" id="SSF51690">
    <property type="entry name" value="Nicotinate/Quinolinate PRTase C-terminal domain-like"/>
    <property type="match status" value="1"/>
</dbReference>
<comment type="catalytic activity">
    <reaction evidence="11">
        <text>nicotinate beta-D-ribonucleotide + CO2 + diphosphate = quinolinate + 5-phospho-alpha-D-ribose 1-diphosphate + 2 H(+)</text>
        <dbReference type="Rhea" id="RHEA:12733"/>
        <dbReference type="ChEBI" id="CHEBI:15378"/>
        <dbReference type="ChEBI" id="CHEBI:16526"/>
        <dbReference type="ChEBI" id="CHEBI:29959"/>
        <dbReference type="ChEBI" id="CHEBI:33019"/>
        <dbReference type="ChEBI" id="CHEBI:57502"/>
        <dbReference type="ChEBI" id="CHEBI:58017"/>
        <dbReference type="EC" id="2.4.2.19"/>
    </reaction>
</comment>
<comment type="similarity">
    <text evidence="3 13">Belongs to the NadC/ModD family.</text>
</comment>
<dbReference type="Pfam" id="PF02749">
    <property type="entry name" value="QRPTase_N"/>
    <property type="match status" value="1"/>
</dbReference>
<evidence type="ECO:0000313" key="17">
    <source>
        <dbReference type="Proteomes" id="UP001146505"/>
    </source>
</evidence>
<dbReference type="GO" id="GO:0005737">
    <property type="term" value="C:cytoplasm"/>
    <property type="evidence" value="ECO:0007669"/>
    <property type="project" value="TreeGrafter"/>
</dbReference>
<evidence type="ECO:0000256" key="6">
    <source>
        <dbReference type="ARBA" id="ARBA00020990"/>
    </source>
</evidence>
<comment type="pathway">
    <text evidence="2">Cofactor biosynthesis; NAD(+) biosynthesis; nicotinate D-ribonucleotide from quinolinate: step 1/1.</text>
</comment>
<keyword evidence="9 13" id="KW-0808">Transferase</keyword>
<dbReference type="PANTHER" id="PTHR32179">
    <property type="entry name" value="NICOTINATE-NUCLEOTIDE PYROPHOSPHORYLASE [CARBOXYLATING]"/>
    <property type="match status" value="1"/>
</dbReference>
<keyword evidence="17" id="KW-1185">Reference proteome</keyword>
<dbReference type="EC" id="2.4.2.19" evidence="5"/>
<accession>A0A9X3M804</accession>
<evidence type="ECO:0000256" key="9">
    <source>
        <dbReference type="ARBA" id="ARBA00022679"/>
    </source>
</evidence>
<reference evidence="16" key="1">
    <citation type="submission" date="2022-02" db="EMBL/GenBank/DDBJ databases">
        <title>Corynebacterium sp. from urogenital microbiome.</title>
        <authorList>
            <person name="Cappelli E.A."/>
            <person name="Ribeiro T.G."/>
            <person name="Peixe L."/>
        </authorList>
    </citation>
    <scope>NUCLEOTIDE SEQUENCE</scope>
    <source>
        <strain evidence="16">C9Ua_112</strain>
    </source>
</reference>
<dbReference type="Pfam" id="PF01729">
    <property type="entry name" value="QRPTase_C"/>
    <property type="match status" value="1"/>
</dbReference>
<evidence type="ECO:0000256" key="7">
    <source>
        <dbReference type="ARBA" id="ARBA00022642"/>
    </source>
</evidence>
<dbReference type="AlphaFoldDB" id="A0A9X3M804"/>
<evidence type="ECO:0000256" key="3">
    <source>
        <dbReference type="ARBA" id="ARBA00009400"/>
    </source>
</evidence>
<dbReference type="InterPro" id="IPR013785">
    <property type="entry name" value="Aldolase_TIM"/>
</dbReference>
<name>A0A9X3M804_9CORY</name>
<dbReference type="Gene3D" id="3.20.20.70">
    <property type="entry name" value="Aldolase class I"/>
    <property type="match status" value="1"/>
</dbReference>
<evidence type="ECO:0000256" key="10">
    <source>
        <dbReference type="ARBA" id="ARBA00033102"/>
    </source>
</evidence>
<dbReference type="CDD" id="cd01572">
    <property type="entry name" value="QPRTase"/>
    <property type="match status" value="1"/>
</dbReference>
<organism evidence="16 17">
    <name type="scientific">Corynebacterium macclintockiae</name>
    <dbReference type="NCBI Taxonomy" id="2913501"/>
    <lineage>
        <taxon>Bacteria</taxon>
        <taxon>Bacillati</taxon>
        <taxon>Actinomycetota</taxon>
        <taxon>Actinomycetes</taxon>
        <taxon>Mycobacteriales</taxon>
        <taxon>Corynebacteriaceae</taxon>
        <taxon>Corynebacterium</taxon>
    </lineage>
</organism>
<proteinExistence type="inferred from homology"/>
<comment type="subunit">
    <text evidence="4">Hexamer formed by 3 homodimers.</text>
</comment>
<keyword evidence="7" id="KW-0662">Pyridine nucleotide biosynthesis</keyword>
<evidence type="ECO:0000256" key="5">
    <source>
        <dbReference type="ARBA" id="ARBA00011944"/>
    </source>
</evidence>
<dbReference type="InterPro" id="IPR002638">
    <property type="entry name" value="Quinolinate_PRibosylTrfase_C"/>
</dbReference>
<comment type="function">
    <text evidence="1">Involved in the catabolism of quinolinic acid (QA).</text>
</comment>
<dbReference type="InterPro" id="IPR027277">
    <property type="entry name" value="NadC/ModD"/>
</dbReference>
<dbReference type="FunFam" id="3.20.20.70:FF:000030">
    <property type="entry name" value="Nicotinate-nucleotide pyrophosphorylase, carboxylating"/>
    <property type="match status" value="1"/>
</dbReference>
<sequence>MDHGEVDHGEVDHGEVDHGEVEHGDIEHGDIEHSETELPYPNQLTDPSRIRAAYLRMAKVALEEDFGDGADVSTLATVPAEATGVKVMRARQSGVISGLDAVDIVAEVAADRHVDVTAVVADGDRVEAGDEVARVEGKIQHILMLERTLLNILSHASGIATQTRAWVDVVEAAATSPRGCRVRDSRKTLPGMRMLEKRAIVHGGGYPHRYNLGDQVMVKDNHVELSSAAEAYARVRDFLGEDATTWVEVEVDNLNQLAELLATDRPHPPQVLLDNFSVEDTRKAVELRNQLAPQVLLESSGGLTLDVAGDYAAAGVESVAVGGLTHSVQALDIGLD</sequence>
<dbReference type="GO" id="GO:0004514">
    <property type="term" value="F:nicotinate-nucleotide diphosphorylase (carboxylating) activity"/>
    <property type="evidence" value="ECO:0007669"/>
    <property type="project" value="UniProtKB-EC"/>
</dbReference>
<dbReference type="InterPro" id="IPR004393">
    <property type="entry name" value="NadC"/>
</dbReference>
<dbReference type="InterPro" id="IPR022412">
    <property type="entry name" value="Quinolinate_PRibosylTrfase_N"/>
</dbReference>
<feature type="domain" description="Quinolinate phosphoribosyl transferase C-terminal" evidence="14">
    <location>
        <begin position="159"/>
        <end position="336"/>
    </location>
</feature>
<evidence type="ECO:0000313" key="16">
    <source>
        <dbReference type="EMBL" id="MCZ9305333.1"/>
    </source>
</evidence>
<evidence type="ECO:0000259" key="14">
    <source>
        <dbReference type="Pfam" id="PF01729"/>
    </source>
</evidence>
<dbReference type="GO" id="GO:0034213">
    <property type="term" value="P:quinolinate catabolic process"/>
    <property type="evidence" value="ECO:0007669"/>
    <property type="project" value="TreeGrafter"/>
</dbReference>
<evidence type="ECO:0000256" key="4">
    <source>
        <dbReference type="ARBA" id="ARBA00011218"/>
    </source>
</evidence>
<dbReference type="InterPro" id="IPR036068">
    <property type="entry name" value="Nicotinate_pribotase-like_C"/>
</dbReference>
<evidence type="ECO:0000256" key="1">
    <source>
        <dbReference type="ARBA" id="ARBA00003237"/>
    </source>
</evidence>
<dbReference type="PIRSF" id="PIRSF006250">
    <property type="entry name" value="NadC_ModD"/>
    <property type="match status" value="1"/>
</dbReference>
<evidence type="ECO:0000256" key="8">
    <source>
        <dbReference type="ARBA" id="ARBA00022676"/>
    </source>
</evidence>
<dbReference type="InterPro" id="IPR037128">
    <property type="entry name" value="Quinolinate_PRibosylTase_N_sf"/>
</dbReference>
<evidence type="ECO:0000256" key="12">
    <source>
        <dbReference type="ARBA" id="ARBA00069173"/>
    </source>
</evidence>